<dbReference type="GO" id="GO:0042148">
    <property type="term" value="P:DNA strand invasion"/>
    <property type="evidence" value="ECO:0007669"/>
    <property type="project" value="TreeGrafter"/>
</dbReference>
<dbReference type="InterPro" id="IPR003593">
    <property type="entry name" value="AAA+_ATPase"/>
</dbReference>
<evidence type="ECO:0000313" key="4">
    <source>
        <dbReference type="EMBL" id="OCK80179.1"/>
    </source>
</evidence>
<dbReference type="PANTHER" id="PTHR22942:SF66">
    <property type="entry name" value="RE19845P"/>
    <property type="match status" value="1"/>
</dbReference>
<evidence type="ECO:0000313" key="5">
    <source>
        <dbReference type="Proteomes" id="UP000250266"/>
    </source>
</evidence>
<dbReference type="OrthoDB" id="1861185at2759"/>
<dbReference type="GO" id="GO:0061982">
    <property type="term" value="P:meiosis I cell cycle process"/>
    <property type="evidence" value="ECO:0007669"/>
    <property type="project" value="UniProtKB-ARBA"/>
</dbReference>
<dbReference type="AlphaFoldDB" id="A0A8E2JFM3"/>
<dbReference type="InterPro" id="IPR027417">
    <property type="entry name" value="P-loop_NTPase"/>
</dbReference>
<evidence type="ECO:0000259" key="3">
    <source>
        <dbReference type="PROSITE" id="PS50162"/>
    </source>
</evidence>
<name>A0A8E2JFM3_9PEZI</name>
<dbReference type="GO" id="GO:0000730">
    <property type="term" value="P:DNA recombinase assembly"/>
    <property type="evidence" value="ECO:0007669"/>
    <property type="project" value="TreeGrafter"/>
</dbReference>
<reference evidence="4 5" key="1">
    <citation type="journal article" date="2016" name="Nat. Commun.">
        <title>Ectomycorrhizal ecology is imprinted in the genome of the dominant symbiotic fungus Cenococcum geophilum.</title>
        <authorList>
            <consortium name="DOE Joint Genome Institute"/>
            <person name="Peter M."/>
            <person name="Kohler A."/>
            <person name="Ohm R.A."/>
            <person name="Kuo A."/>
            <person name="Krutzmann J."/>
            <person name="Morin E."/>
            <person name="Arend M."/>
            <person name="Barry K.W."/>
            <person name="Binder M."/>
            <person name="Choi C."/>
            <person name="Clum A."/>
            <person name="Copeland A."/>
            <person name="Grisel N."/>
            <person name="Haridas S."/>
            <person name="Kipfer T."/>
            <person name="LaButti K."/>
            <person name="Lindquist E."/>
            <person name="Lipzen A."/>
            <person name="Maire R."/>
            <person name="Meier B."/>
            <person name="Mihaltcheva S."/>
            <person name="Molinier V."/>
            <person name="Murat C."/>
            <person name="Poggeler S."/>
            <person name="Quandt C.A."/>
            <person name="Sperisen C."/>
            <person name="Tritt A."/>
            <person name="Tisserant E."/>
            <person name="Crous P.W."/>
            <person name="Henrissat B."/>
            <person name="Nehls U."/>
            <person name="Egli S."/>
            <person name="Spatafora J.W."/>
            <person name="Grigoriev I.V."/>
            <person name="Martin F.M."/>
        </authorList>
    </citation>
    <scope>NUCLEOTIDE SEQUENCE [LARGE SCALE GENOMIC DNA]</scope>
    <source>
        <strain evidence="4 5">CBS 459.81</strain>
    </source>
</reference>
<gene>
    <name evidence="4" type="ORF">K432DRAFT_298199</name>
</gene>
<dbReference type="GO" id="GO:0006312">
    <property type="term" value="P:mitotic recombination"/>
    <property type="evidence" value="ECO:0007669"/>
    <property type="project" value="TreeGrafter"/>
</dbReference>
<dbReference type="EMBL" id="KV744971">
    <property type="protein sequence ID" value="OCK80179.1"/>
    <property type="molecule type" value="Genomic_DNA"/>
</dbReference>
<evidence type="ECO:0000256" key="1">
    <source>
        <dbReference type="ARBA" id="ARBA00022741"/>
    </source>
</evidence>
<keyword evidence="1" id="KW-0547">Nucleotide-binding</keyword>
<keyword evidence="5" id="KW-1185">Reference proteome</keyword>
<dbReference type="Proteomes" id="UP000250266">
    <property type="component" value="Unassembled WGS sequence"/>
</dbReference>
<dbReference type="GO" id="GO:0003690">
    <property type="term" value="F:double-stranded DNA binding"/>
    <property type="evidence" value="ECO:0007669"/>
    <property type="project" value="TreeGrafter"/>
</dbReference>
<sequence>MTVDLLQVLPDFDTKPYSHLLPSLDKALITTNDLITLDAVDIARRAQVPVVDLRKLAEAVLATLHQQLGFGDERARSNGLFTGIATGGVVTGEWKTISTLDEGLDAALGGGFPTGHLVEVTGESGAGKTQLLLTLLLSSQLAPPRGLSRSALYISTEAPLATTRLTQLLSTHPHLCSLPLDKKPSLAKILSIQTPDLESQDHIIRYQLPVAIQRHGIGLVVVDSIAANYRAEFERGGARAGAAAMAKRGTQLVQLGALLRDLARTKDIAIVMANQVGDRFMLLPNQATNAVSRTVSFNSQNGDADTGEINLGNRLKQESQTAVISPVPLALDHQQRWFTGWGDRQSISYSRSQGLKTPSLGLVWTNQISCRIALIKEPVYVTRPTVTSINGNDTWNESETDIARWRRWFKVVFAPWVEPSDVMGIEFEILRNGLKHVANDKAAEE</sequence>
<proteinExistence type="predicted"/>
<dbReference type="PANTHER" id="PTHR22942">
    <property type="entry name" value="RECA/RAD51/RADA DNA STRAND-PAIRING FAMILY MEMBER"/>
    <property type="match status" value="1"/>
</dbReference>
<dbReference type="GO" id="GO:0140664">
    <property type="term" value="F:ATP-dependent DNA damage sensor activity"/>
    <property type="evidence" value="ECO:0007669"/>
    <property type="project" value="InterPro"/>
</dbReference>
<organism evidence="4 5">
    <name type="scientific">Lepidopterella palustris CBS 459.81</name>
    <dbReference type="NCBI Taxonomy" id="1314670"/>
    <lineage>
        <taxon>Eukaryota</taxon>
        <taxon>Fungi</taxon>
        <taxon>Dikarya</taxon>
        <taxon>Ascomycota</taxon>
        <taxon>Pezizomycotina</taxon>
        <taxon>Dothideomycetes</taxon>
        <taxon>Pleosporomycetidae</taxon>
        <taxon>Mytilinidiales</taxon>
        <taxon>Argynnaceae</taxon>
        <taxon>Lepidopterella</taxon>
    </lineage>
</organism>
<dbReference type="Pfam" id="PF08423">
    <property type="entry name" value="Rad51"/>
    <property type="match status" value="1"/>
</dbReference>
<feature type="domain" description="RecA family profile 1" evidence="3">
    <location>
        <begin position="93"/>
        <end position="276"/>
    </location>
</feature>
<dbReference type="InterPro" id="IPR020588">
    <property type="entry name" value="RecA_ATP-bd"/>
</dbReference>
<dbReference type="GO" id="GO:0016787">
    <property type="term" value="F:hydrolase activity"/>
    <property type="evidence" value="ECO:0007669"/>
    <property type="project" value="UniProtKB-KW"/>
</dbReference>
<dbReference type="SUPFAM" id="SSF52540">
    <property type="entry name" value="P-loop containing nucleoside triphosphate hydrolases"/>
    <property type="match status" value="1"/>
</dbReference>
<dbReference type="InterPro" id="IPR013632">
    <property type="entry name" value="Rad51_C"/>
</dbReference>
<protein>
    <submittedName>
        <fullName evidence="4">P-loop containing nucleoside triphosphate hydrolase protein</fullName>
    </submittedName>
</protein>
<keyword evidence="2" id="KW-0067">ATP-binding</keyword>
<dbReference type="GO" id="GO:0003697">
    <property type="term" value="F:single-stranded DNA binding"/>
    <property type="evidence" value="ECO:0007669"/>
    <property type="project" value="TreeGrafter"/>
</dbReference>
<dbReference type="Gene3D" id="3.40.50.300">
    <property type="entry name" value="P-loop containing nucleotide triphosphate hydrolases"/>
    <property type="match status" value="1"/>
</dbReference>
<dbReference type="GO" id="GO:0005524">
    <property type="term" value="F:ATP binding"/>
    <property type="evidence" value="ECO:0007669"/>
    <property type="project" value="UniProtKB-KW"/>
</dbReference>
<dbReference type="PROSITE" id="PS50162">
    <property type="entry name" value="RECA_2"/>
    <property type="match status" value="1"/>
</dbReference>
<dbReference type="SMART" id="SM00382">
    <property type="entry name" value="AAA"/>
    <property type="match status" value="1"/>
</dbReference>
<evidence type="ECO:0000256" key="2">
    <source>
        <dbReference type="ARBA" id="ARBA00022840"/>
    </source>
</evidence>
<dbReference type="GO" id="GO:0000150">
    <property type="term" value="F:DNA strand exchange activity"/>
    <property type="evidence" value="ECO:0007669"/>
    <property type="project" value="TreeGrafter"/>
</dbReference>
<accession>A0A8E2JFM3</accession>
<keyword evidence="4" id="KW-0378">Hydrolase</keyword>